<keyword evidence="3" id="KW-1185">Reference proteome</keyword>
<evidence type="ECO:0000256" key="1">
    <source>
        <dbReference type="SAM" id="SignalP"/>
    </source>
</evidence>
<dbReference type="EMBL" id="MU864936">
    <property type="protein sequence ID" value="KAK4465903.1"/>
    <property type="molecule type" value="Genomic_DNA"/>
</dbReference>
<name>A0AAV9HYQ9_9PEZI</name>
<protein>
    <submittedName>
        <fullName evidence="2">Uncharacterized protein</fullName>
    </submittedName>
</protein>
<sequence>MKFLTTLLTFLPAILATPTPDGVVAERQVDSSCNPYTDWGRTQGTRSIFCANLAPWPAEDYQCVSYKSADFCTGKIYCDAGNSCPGNDICYYGICVQKVNAKQCQRNIHHVFISRMWIISLFVSQVLGRFEGPAAHPRQLLDRRQQGTATVTASRAAVTSWTPSPEFFYCDKAIRTVLDAWPPPNFPPLALEWDFTTYAHSVMTESYYSSMRLQDQCNVRLTAFPAEGTDEPVVSAYASASSIWRAWAESVHQEVWETLSPKCISVYPSELANALLIAATNMDECTTAVQVALGSGPTTGTAAVGVAATATTATNTNADTGAGVASTSSTGGGARETGFAGAAALVGVLGVHWII</sequence>
<evidence type="ECO:0000313" key="2">
    <source>
        <dbReference type="EMBL" id="KAK4465903.1"/>
    </source>
</evidence>
<organism evidence="2 3">
    <name type="scientific">Cladorrhinum samala</name>
    <dbReference type="NCBI Taxonomy" id="585594"/>
    <lineage>
        <taxon>Eukaryota</taxon>
        <taxon>Fungi</taxon>
        <taxon>Dikarya</taxon>
        <taxon>Ascomycota</taxon>
        <taxon>Pezizomycotina</taxon>
        <taxon>Sordariomycetes</taxon>
        <taxon>Sordariomycetidae</taxon>
        <taxon>Sordariales</taxon>
        <taxon>Podosporaceae</taxon>
        <taxon>Cladorrhinum</taxon>
    </lineage>
</organism>
<feature type="signal peptide" evidence="1">
    <location>
        <begin position="1"/>
        <end position="16"/>
    </location>
</feature>
<feature type="chain" id="PRO_5043485557" evidence="1">
    <location>
        <begin position="17"/>
        <end position="355"/>
    </location>
</feature>
<reference evidence="2" key="2">
    <citation type="submission" date="2023-06" db="EMBL/GenBank/DDBJ databases">
        <authorList>
            <consortium name="Lawrence Berkeley National Laboratory"/>
            <person name="Mondo S.J."/>
            <person name="Hensen N."/>
            <person name="Bonometti L."/>
            <person name="Westerberg I."/>
            <person name="Brannstrom I.O."/>
            <person name="Guillou S."/>
            <person name="Cros-Aarteil S."/>
            <person name="Calhoun S."/>
            <person name="Haridas S."/>
            <person name="Kuo A."/>
            <person name="Pangilinan J."/>
            <person name="Riley R."/>
            <person name="Labutti K."/>
            <person name="Andreopoulos B."/>
            <person name="Lipzen A."/>
            <person name="Chen C."/>
            <person name="Yanf M."/>
            <person name="Daum C."/>
            <person name="Ng V."/>
            <person name="Clum A."/>
            <person name="Steindorff A."/>
            <person name="Ohm R."/>
            <person name="Martin F."/>
            <person name="Silar P."/>
            <person name="Natvig D."/>
            <person name="Lalanne C."/>
            <person name="Gautier V."/>
            <person name="Ament-Velasquez S.L."/>
            <person name="Kruys A."/>
            <person name="Hutchinson M.I."/>
            <person name="Powell A.J."/>
            <person name="Barry K."/>
            <person name="Miller A.N."/>
            <person name="Grigoriev I.V."/>
            <person name="Debuchy R."/>
            <person name="Gladieux P."/>
            <person name="Thoren M.H."/>
            <person name="Johannesson H."/>
        </authorList>
    </citation>
    <scope>NUCLEOTIDE SEQUENCE</scope>
    <source>
        <strain evidence="2">PSN324</strain>
    </source>
</reference>
<reference evidence="2" key="1">
    <citation type="journal article" date="2023" name="Mol. Phylogenet. Evol.">
        <title>Genome-scale phylogeny and comparative genomics of the fungal order Sordariales.</title>
        <authorList>
            <person name="Hensen N."/>
            <person name="Bonometti L."/>
            <person name="Westerberg I."/>
            <person name="Brannstrom I.O."/>
            <person name="Guillou S."/>
            <person name="Cros-Aarteil S."/>
            <person name="Calhoun S."/>
            <person name="Haridas S."/>
            <person name="Kuo A."/>
            <person name="Mondo S."/>
            <person name="Pangilinan J."/>
            <person name="Riley R."/>
            <person name="LaButti K."/>
            <person name="Andreopoulos B."/>
            <person name="Lipzen A."/>
            <person name="Chen C."/>
            <person name="Yan M."/>
            <person name="Daum C."/>
            <person name="Ng V."/>
            <person name="Clum A."/>
            <person name="Steindorff A."/>
            <person name="Ohm R.A."/>
            <person name="Martin F."/>
            <person name="Silar P."/>
            <person name="Natvig D.O."/>
            <person name="Lalanne C."/>
            <person name="Gautier V."/>
            <person name="Ament-Velasquez S.L."/>
            <person name="Kruys A."/>
            <person name="Hutchinson M.I."/>
            <person name="Powell A.J."/>
            <person name="Barry K."/>
            <person name="Miller A.N."/>
            <person name="Grigoriev I.V."/>
            <person name="Debuchy R."/>
            <person name="Gladieux P."/>
            <person name="Hiltunen Thoren M."/>
            <person name="Johannesson H."/>
        </authorList>
    </citation>
    <scope>NUCLEOTIDE SEQUENCE</scope>
    <source>
        <strain evidence="2">PSN324</strain>
    </source>
</reference>
<proteinExistence type="predicted"/>
<dbReference type="Proteomes" id="UP001321749">
    <property type="component" value="Unassembled WGS sequence"/>
</dbReference>
<keyword evidence="1" id="KW-0732">Signal</keyword>
<dbReference type="AlphaFoldDB" id="A0AAV9HYQ9"/>
<comment type="caution">
    <text evidence="2">The sequence shown here is derived from an EMBL/GenBank/DDBJ whole genome shotgun (WGS) entry which is preliminary data.</text>
</comment>
<gene>
    <name evidence="2" type="ORF">QBC42DRAFT_283065</name>
</gene>
<accession>A0AAV9HYQ9</accession>
<evidence type="ECO:0000313" key="3">
    <source>
        <dbReference type="Proteomes" id="UP001321749"/>
    </source>
</evidence>